<reference evidence="4" key="1">
    <citation type="submission" date="2022-11" db="UniProtKB">
        <authorList>
            <consortium name="WormBaseParasite"/>
        </authorList>
    </citation>
    <scope>IDENTIFICATION</scope>
</reference>
<dbReference type="Pfam" id="PF04300">
    <property type="entry name" value="FBA"/>
    <property type="match status" value="1"/>
</dbReference>
<dbReference type="PROSITE" id="PS50181">
    <property type="entry name" value="FBOX"/>
    <property type="match status" value="1"/>
</dbReference>
<dbReference type="GO" id="GO:0031146">
    <property type="term" value="P:SCF-dependent proteasomal ubiquitin-dependent protein catabolic process"/>
    <property type="evidence" value="ECO:0007669"/>
    <property type="project" value="TreeGrafter"/>
</dbReference>
<keyword evidence="3" id="KW-1185">Reference proteome</keyword>
<evidence type="ECO:0000313" key="3">
    <source>
        <dbReference type="Proteomes" id="UP000887578"/>
    </source>
</evidence>
<dbReference type="Gene3D" id="1.20.1280.50">
    <property type="match status" value="1"/>
</dbReference>
<dbReference type="SUPFAM" id="SSF81383">
    <property type="entry name" value="F-box domain"/>
    <property type="match status" value="1"/>
</dbReference>
<sequence length="296" mass="34626">MSESTSTTSLEETMDLSEVNPEILEEIFLRFPKKDLVKCSQVCHLWKNIINTRSFWVAKEDYEGETYLRSLIDTRKPILGNDFALLSIKRPYERELLVHENPDGKTPVTKNADPRWYFNDGGNGWRYQEPPSFIQSHFHRDFKPIFDGCHETSYGTCSKYFDLSIKDLGLTPEVMDNFRPPIVFSEWVTNRSDCGCLYRSSIQLFNENRHRIAWERQELSFDQWQYQLWQKVEVVMQSYPPGARSIRILSSGRDLQFWNGHYGPKMAGCQLMIKMEETPPPTQPFELGGLQDAPME</sequence>
<dbReference type="SMART" id="SM00256">
    <property type="entry name" value="FBOX"/>
    <property type="match status" value="1"/>
</dbReference>
<dbReference type="InterPro" id="IPR036047">
    <property type="entry name" value="F-box-like_dom_sf"/>
</dbReference>
<dbReference type="InterPro" id="IPR008979">
    <property type="entry name" value="Galactose-bd-like_sf"/>
</dbReference>
<dbReference type="GO" id="GO:0005737">
    <property type="term" value="C:cytoplasm"/>
    <property type="evidence" value="ECO:0007669"/>
    <property type="project" value="TreeGrafter"/>
</dbReference>
<dbReference type="PANTHER" id="PTHR12125:SF5">
    <property type="entry name" value="F-BOX DOMAIN-CONTAINING PROTEIN"/>
    <property type="match status" value="1"/>
</dbReference>
<dbReference type="GO" id="GO:0006516">
    <property type="term" value="P:glycoprotein catabolic process"/>
    <property type="evidence" value="ECO:0007669"/>
    <property type="project" value="TreeGrafter"/>
</dbReference>
<evidence type="ECO:0000259" key="2">
    <source>
        <dbReference type="PROSITE" id="PS51114"/>
    </source>
</evidence>
<evidence type="ECO:0000313" key="4">
    <source>
        <dbReference type="WBParaSite" id="PDA_v2.g28269.t1"/>
    </source>
</evidence>
<dbReference type="SUPFAM" id="SSF49785">
    <property type="entry name" value="Galactose-binding domain-like"/>
    <property type="match status" value="1"/>
</dbReference>
<dbReference type="CDD" id="cd09917">
    <property type="entry name" value="F-box_SF"/>
    <property type="match status" value="1"/>
</dbReference>
<dbReference type="SMART" id="SM01198">
    <property type="entry name" value="FBA"/>
    <property type="match status" value="1"/>
</dbReference>
<dbReference type="GO" id="GO:0019005">
    <property type="term" value="C:SCF ubiquitin ligase complex"/>
    <property type="evidence" value="ECO:0007669"/>
    <property type="project" value="TreeGrafter"/>
</dbReference>
<organism evidence="3 4">
    <name type="scientific">Panagrolaimus davidi</name>
    <dbReference type="NCBI Taxonomy" id="227884"/>
    <lineage>
        <taxon>Eukaryota</taxon>
        <taxon>Metazoa</taxon>
        <taxon>Ecdysozoa</taxon>
        <taxon>Nematoda</taxon>
        <taxon>Chromadorea</taxon>
        <taxon>Rhabditida</taxon>
        <taxon>Tylenchina</taxon>
        <taxon>Panagrolaimomorpha</taxon>
        <taxon>Panagrolaimoidea</taxon>
        <taxon>Panagrolaimidae</taxon>
        <taxon>Panagrolaimus</taxon>
    </lineage>
</organism>
<dbReference type="GO" id="GO:0061630">
    <property type="term" value="F:ubiquitin protein ligase activity"/>
    <property type="evidence" value="ECO:0007669"/>
    <property type="project" value="TreeGrafter"/>
</dbReference>
<dbReference type="WBParaSite" id="PDA_v2.g28269.t1">
    <property type="protein sequence ID" value="PDA_v2.g28269.t1"/>
    <property type="gene ID" value="PDA_v2.g28269"/>
</dbReference>
<dbReference type="InterPro" id="IPR001810">
    <property type="entry name" value="F-box_dom"/>
</dbReference>
<evidence type="ECO:0000259" key="1">
    <source>
        <dbReference type="PROSITE" id="PS50181"/>
    </source>
</evidence>
<dbReference type="PANTHER" id="PTHR12125">
    <property type="entry name" value="F-BOX ONLY PROTEIN 6-LIKE PROTEIN"/>
    <property type="match status" value="1"/>
</dbReference>
<dbReference type="Proteomes" id="UP000887578">
    <property type="component" value="Unplaced"/>
</dbReference>
<dbReference type="FunFam" id="2.60.120.260:FF:000012">
    <property type="entry name" value="F-box only protein 2"/>
    <property type="match status" value="1"/>
</dbReference>
<dbReference type="GO" id="GO:0036503">
    <property type="term" value="P:ERAD pathway"/>
    <property type="evidence" value="ECO:0007669"/>
    <property type="project" value="TreeGrafter"/>
</dbReference>
<proteinExistence type="predicted"/>
<name>A0A914QLQ2_9BILA</name>
<feature type="domain" description="F-box" evidence="1">
    <location>
        <begin position="13"/>
        <end position="59"/>
    </location>
</feature>
<dbReference type="AlphaFoldDB" id="A0A914QLQ2"/>
<dbReference type="Pfam" id="PF00646">
    <property type="entry name" value="F-box"/>
    <property type="match status" value="1"/>
</dbReference>
<dbReference type="InterPro" id="IPR007397">
    <property type="entry name" value="F-box-assoc_dom"/>
</dbReference>
<accession>A0A914QLQ2</accession>
<protein>
    <submittedName>
        <fullName evidence="4">F-box protein</fullName>
    </submittedName>
</protein>
<feature type="domain" description="FBA" evidence="2">
    <location>
        <begin position="83"/>
        <end position="275"/>
    </location>
</feature>
<dbReference type="PROSITE" id="PS51114">
    <property type="entry name" value="FBA"/>
    <property type="match status" value="1"/>
</dbReference>
<dbReference type="InterPro" id="IPR039752">
    <property type="entry name" value="F-box_only"/>
</dbReference>
<dbReference type="Gene3D" id="2.60.120.260">
    <property type="entry name" value="Galactose-binding domain-like"/>
    <property type="match status" value="1"/>
</dbReference>